<organism evidence="2 3">
    <name type="scientific">Colocasia esculenta</name>
    <name type="common">Wild taro</name>
    <name type="synonym">Arum esculentum</name>
    <dbReference type="NCBI Taxonomy" id="4460"/>
    <lineage>
        <taxon>Eukaryota</taxon>
        <taxon>Viridiplantae</taxon>
        <taxon>Streptophyta</taxon>
        <taxon>Embryophyta</taxon>
        <taxon>Tracheophyta</taxon>
        <taxon>Spermatophyta</taxon>
        <taxon>Magnoliopsida</taxon>
        <taxon>Liliopsida</taxon>
        <taxon>Araceae</taxon>
        <taxon>Aroideae</taxon>
        <taxon>Colocasieae</taxon>
        <taxon>Colocasia</taxon>
    </lineage>
</organism>
<keyword evidence="3" id="KW-1185">Reference proteome</keyword>
<protein>
    <submittedName>
        <fullName evidence="2">Uncharacterized protein</fullName>
    </submittedName>
</protein>
<gene>
    <name evidence="2" type="ORF">Taro_026823</name>
</gene>
<reference evidence="2" key="1">
    <citation type="submission" date="2017-07" db="EMBL/GenBank/DDBJ databases">
        <title>Taro Niue Genome Assembly and Annotation.</title>
        <authorList>
            <person name="Atibalentja N."/>
            <person name="Keating K."/>
            <person name="Fields C.J."/>
        </authorList>
    </citation>
    <scope>NUCLEOTIDE SEQUENCE</scope>
    <source>
        <strain evidence="2">Niue_2</strain>
        <tissue evidence="2">Leaf</tissue>
    </source>
</reference>
<feature type="region of interest" description="Disordered" evidence="1">
    <location>
        <begin position="25"/>
        <end position="45"/>
    </location>
</feature>
<dbReference type="AlphaFoldDB" id="A0A843VGA9"/>
<proteinExistence type="predicted"/>
<dbReference type="Proteomes" id="UP000652761">
    <property type="component" value="Unassembled WGS sequence"/>
</dbReference>
<evidence type="ECO:0000256" key="1">
    <source>
        <dbReference type="SAM" id="MobiDB-lite"/>
    </source>
</evidence>
<comment type="caution">
    <text evidence="2">The sequence shown here is derived from an EMBL/GenBank/DDBJ whole genome shotgun (WGS) entry which is preliminary data.</text>
</comment>
<sequence length="189" mass="21238">MTQPNSADRRGPFVGRHDFSRTVLRSRGRSLHSDTNGTHEPSSDVLQHVRPRAFFSEQMLLGMHQGLFGLNNTFVHRTSNSRPCHRATSFIYRTGLLPSTSDQEDSNSHLSPCNGYNYCIIHAPRLNGALTARPLNGRLPANGANRRALCGVDQGRFVPLPQHFCLYKAPIILHAETFIRHRRSSDLQV</sequence>
<evidence type="ECO:0000313" key="2">
    <source>
        <dbReference type="EMBL" id="MQL94166.1"/>
    </source>
</evidence>
<accession>A0A843VGA9</accession>
<name>A0A843VGA9_COLES</name>
<evidence type="ECO:0000313" key="3">
    <source>
        <dbReference type="Proteomes" id="UP000652761"/>
    </source>
</evidence>
<dbReference type="EMBL" id="NMUH01001641">
    <property type="protein sequence ID" value="MQL94166.1"/>
    <property type="molecule type" value="Genomic_DNA"/>
</dbReference>